<dbReference type="SMART" id="SM00407">
    <property type="entry name" value="IGc1"/>
    <property type="match status" value="1"/>
</dbReference>
<evidence type="ECO:0000256" key="1">
    <source>
        <dbReference type="ARBA" id="ARBA00004613"/>
    </source>
</evidence>
<keyword evidence="8" id="KW-0732">Signal</keyword>
<keyword evidence="2" id="KW-0964">Secreted</keyword>
<keyword evidence="5" id="KW-1015">Disulfide bond</keyword>
<dbReference type="Proteomes" id="UP000287033">
    <property type="component" value="Unassembled WGS sequence"/>
</dbReference>
<dbReference type="PROSITE" id="PS50835">
    <property type="entry name" value="IG_LIKE"/>
    <property type="match status" value="2"/>
</dbReference>
<feature type="signal peptide" evidence="8">
    <location>
        <begin position="1"/>
        <end position="19"/>
    </location>
</feature>
<dbReference type="STRING" id="137246.A0A401SE87"/>
<dbReference type="InterPro" id="IPR013783">
    <property type="entry name" value="Ig-like_fold"/>
</dbReference>
<evidence type="ECO:0000256" key="7">
    <source>
        <dbReference type="ARBA" id="ARBA00043265"/>
    </source>
</evidence>
<evidence type="ECO:0000259" key="9">
    <source>
        <dbReference type="PROSITE" id="PS50835"/>
    </source>
</evidence>
<proteinExistence type="predicted"/>
<protein>
    <recommendedName>
        <fullName evidence="9">Ig-like domain-containing protein</fullName>
    </recommendedName>
</protein>
<dbReference type="CDD" id="cd07699">
    <property type="entry name" value="IgC1_L"/>
    <property type="match status" value="1"/>
</dbReference>
<feature type="domain" description="Ig-like" evidence="9">
    <location>
        <begin position="137"/>
        <end position="234"/>
    </location>
</feature>
<name>A0A401SE87_CHIPU</name>
<evidence type="ECO:0000256" key="3">
    <source>
        <dbReference type="ARBA" id="ARBA00022859"/>
    </source>
</evidence>
<dbReference type="SMART" id="SM00408">
    <property type="entry name" value="IGc2"/>
    <property type="match status" value="1"/>
</dbReference>
<dbReference type="InterPro" id="IPR013106">
    <property type="entry name" value="Ig_V-set"/>
</dbReference>
<evidence type="ECO:0000256" key="5">
    <source>
        <dbReference type="ARBA" id="ARBA00023157"/>
    </source>
</evidence>
<dbReference type="GO" id="GO:0002250">
    <property type="term" value="P:adaptive immune response"/>
    <property type="evidence" value="ECO:0007669"/>
    <property type="project" value="UniProtKB-KW"/>
</dbReference>
<evidence type="ECO:0000256" key="6">
    <source>
        <dbReference type="ARBA" id="ARBA00023180"/>
    </source>
</evidence>
<dbReference type="FunFam" id="2.60.40.10:FF:000283">
    <property type="entry name" value="Immunoglobulin kappa constant"/>
    <property type="match status" value="1"/>
</dbReference>
<dbReference type="InterPro" id="IPR003599">
    <property type="entry name" value="Ig_sub"/>
</dbReference>
<reference evidence="10 11" key="1">
    <citation type="journal article" date="2018" name="Nat. Ecol. Evol.">
        <title>Shark genomes provide insights into elasmobranch evolution and the origin of vertebrates.</title>
        <authorList>
            <person name="Hara Y"/>
            <person name="Yamaguchi K"/>
            <person name="Onimaru K"/>
            <person name="Kadota M"/>
            <person name="Koyanagi M"/>
            <person name="Keeley SD"/>
            <person name="Tatsumi K"/>
            <person name="Tanaka K"/>
            <person name="Motone F"/>
            <person name="Kageyama Y"/>
            <person name="Nozu R"/>
            <person name="Adachi N"/>
            <person name="Nishimura O"/>
            <person name="Nakagawa R"/>
            <person name="Tanegashima C"/>
            <person name="Kiyatake I"/>
            <person name="Matsumoto R"/>
            <person name="Murakumo K"/>
            <person name="Nishida K"/>
            <person name="Terakita A"/>
            <person name="Kuratani S"/>
            <person name="Sato K"/>
            <person name="Hyodo S Kuraku.S."/>
        </authorList>
    </citation>
    <scope>NUCLEOTIDE SEQUENCE [LARGE SCALE GENOMIC DNA]</scope>
</reference>
<keyword evidence="6" id="KW-0325">Glycoprotein</keyword>
<sequence length="239" mass="26507">MAVTLDLLLLIIGLTCTSAEVRLVQPASESTTPGETVRLTCTIHGIDLSESYVSWYHQKRDRAPRFILYGTDNRGEDISERFTGLEEESTNVGYLTITNVQPEDAGDYYCYSYDESSIGYFGSGTKLNILRRQPNKPTVLLLPPSEQQIAGANEATLVCMVSHFYPESVTLVWSVDGKVRQTGIQTSSTLQDSDQTYSVSSYLTLSASEWTSHELYSCGVQHQTLSSTLEQSIRKSSCI</sequence>
<dbReference type="OMA" id="SEWTTHE"/>
<dbReference type="InterPro" id="IPR050380">
    <property type="entry name" value="Immune_Resp_Modulators"/>
</dbReference>
<dbReference type="InterPro" id="IPR036179">
    <property type="entry name" value="Ig-like_dom_sf"/>
</dbReference>
<dbReference type="SMART" id="SM00406">
    <property type="entry name" value="IGv"/>
    <property type="match status" value="1"/>
</dbReference>
<dbReference type="Pfam" id="PF07686">
    <property type="entry name" value="V-set"/>
    <property type="match status" value="1"/>
</dbReference>
<comment type="subcellular location">
    <subcellularLocation>
        <location evidence="1">Secreted</location>
    </subcellularLocation>
</comment>
<evidence type="ECO:0000313" key="10">
    <source>
        <dbReference type="EMBL" id="GCC28660.1"/>
    </source>
</evidence>
<evidence type="ECO:0000313" key="11">
    <source>
        <dbReference type="Proteomes" id="UP000287033"/>
    </source>
</evidence>
<evidence type="ECO:0000256" key="8">
    <source>
        <dbReference type="SAM" id="SignalP"/>
    </source>
</evidence>
<evidence type="ECO:0000256" key="4">
    <source>
        <dbReference type="ARBA" id="ARBA00023130"/>
    </source>
</evidence>
<accession>A0A401SE87</accession>
<dbReference type="GO" id="GO:0019814">
    <property type="term" value="C:immunoglobulin complex"/>
    <property type="evidence" value="ECO:0007669"/>
    <property type="project" value="UniProtKB-KW"/>
</dbReference>
<evidence type="ECO:0000256" key="2">
    <source>
        <dbReference type="ARBA" id="ARBA00022525"/>
    </source>
</evidence>
<dbReference type="OrthoDB" id="8908372at2759"/>
<dbReference type="SUPFAM" id="SSF48726">
    <property type="entry name" value="Immunoglobulin"/>
    <property type="match status" value="2"/>
</dbReference>
<dbReference type="PANTHER" id="PTHR23411">
    <property type="entry name" value="TAPASIN"/>
    <property type="match status" value="1"/>
</dbReference>
<dbReference type="InterPro" id="IPR007110">
    <property type="entry name" value="Ig-like_dom"/>
</dbReference>
<dbReference type="AlphaFoldDB" id="A0A401SE87"/>
<feature type="chain" id="PRO_5019301815" description="Ig-like domain-containing protein" evidence="8">
    <location>
        <begin position="20"/>
        <end position="239"/>
    </location>
</feature>
<keyword evidence="11" id="KW-1185">Reference proteome</keyword>
<keyword evidence="3" id="KW-0391">Immunity</keyword>
<dbReference type="Pfam" id="PF07654">
    <property type="entry name" value="C1-set"/>
    <property type="match status" value="1"/>
</dbReference>
<organism evidence="10 11">
    <name type="scientific">Chiloscyllium punctatum</name>
    <name type="common">Brownbanded bambooshark</name>
    <name type="synonym">Hemiscyllium punctatum</name>
    <dbReference type="NCBI Taxonomy" id="137246"/>
    <lineage>
        <taxon>Eukaryota</taxon>
        <taxon>Metazoa</taxon>
        <taxon>Chordata</taxon>
        <taxon>Craniata</taxon>
        <taxon>Vertebrata</taxon>
        <taxon>Chondrichthyes</taxon>
        <taxon>Elasmobranchii</taxon>
        <taxon>Galeomorphii</taxon>
        <taxon>Galeoidea</taxon>
        <taxon>Orectolobiformes</taxon>
        <taxon>Hemiscylliidae</taxon>
        <taxon>Chiloscyllium</taxon>
    </lineage>
</organism>
<keyword evidence="4" id="KW-1064">Adaptive immunity</keyword>
<feature type="domain" description="Ig-like" evidence="9">
    <location>
        <begin position="19"/>
        <end position="110"/>
    </location>
</feature>
<dbReference type="SMART" id="SM00409">
    <property type="entry name" value="IG"/>
    <property type="match status" value="1"/>
</dbReference>
<keyword evidence="7" id="KW-1280">Immunoglobulin</keyword>
<dbReference type="EMBL" id="BEZZ01000214">
    <property type="protein sequence ID" value="GCC28660.1"/>
    <property type="molecule type" value="Genomic_DNA"/>
</dbReference>
<gene>
    <name evidence="10" type="ORF">chiPu_0007092</name>
</gene>
<comment type="caution">
    <text evidence="10">The sequence shown here is derived from an EMBL/GenBank/DDBJ whole genome shotgun (WGS) entry which is preliminary data.</text>
</comment>
<dbReference type="InterPro" id="IPR003598">
    <property type="entry name" value="Ig_sub2"/>
</dbReference>
<dbReference type="Gene3D" id="2.60.40.10">
    <property type="entry name" value="Immunoglobulins"/>
    <property type="match status" value="2"/>
</dbReference>
<dbReference type="GO" id="GO:0005576">
    <property type="term" value="C:extracellular region"/>
    <property type="evidence" value="ECO:0007669"/>
    <property type="project" value="UniProtKB-SubCell"/>
</dbReference>
<dbReference type="InterPro" id="IPR003597">
    <property type="entry name" value="Ig_C1-set"/>
</dbReference>